<name>A0A1Q9DH65_SYMMI</name>
<gene>
    <name evidence="2" type="ORF">AK812_SmicGene23437</name>
</gene>
<dbReference type="EMBL" id="LSRX01000538">
    <property type="protein sequence ID" value="OLP94525.1"/>
    <property type="molecule type" value="Genomic_DNA"/>
</dbReference>
<evidence type="ECO:0000313" key="3">
    <source>
        <dbReference type="Proteomes" id="UP000186817"/>
    </source>
</evidence>
<dbReference type="AlphaFoldDB" id="A0A1Q9DH65"/>
<feature type="compositionally biased region" description="Basic and acidic residues" evidence="1">
    <location>
        <begin position="668"/>
        <end position="683"/>
    </location>
</feature>
<evidence type="ECO:0000256" key="1">
    <source>
        <dbReference type="SAM" id="MobiDB-lite"/>
    </source>
</evidence>
<dbReference type="OrthoDB" id="440942at2759"/>
<feature type="region of interest" description="Disordered" evidence="1">
    <location>
        <begin position="618"/>
        <end position="663"/>
    </location>
</feature>
<feature type="region of interest" description="Disordered" evidence="1">
    <location>
        <begin position="868"/>
        <end position="889"/>
    </location>
</feature>
<feature type="region of interest" description="Disordered" evidence="1">
    <location>
        <begin position="668"/>
        <end position="687"/>
    </location>
</feature>
<proteinExistence type="predicted"/>
<protein>
    <submittedName>
        <fullName evidence="2">Reticulocyte-binding protein 2-like a</fullName>
    </submittedName>
</protein>
<comment type="caution">
    <text evidence="2">The sequence shown here is derived from an EMBL/GenBank/DDBJ whole genome shotgun (WGS) entry which is preliminary data.</text>
</comment>
<feature type="compositionally biased region" description="Basic and acidic residues" evidence="1">
    <location>
        <begin position="618"/>
        <end position="649"/>
    </location>
</feature>
<keyword evidence="3" id="KW-1185">Reference proteome</keyword>
<sequence length="889" mass="99546">MGARGSSAELDEAESGLCESDLRPSYAAVVSSGVMLGRCYRVANDVISDTGEHGWTELQKVWVEVLREARPGGSRPLSTEKAVLRLATQCAKRMAAPGQSLASQETGAAQSTESTLGCFKPAQVDAPDWNAVWKEAKERYDEADRQLGAEVRKKDGNHQYIDLLRERMRNAQTDKENAHQMLLKSQPEPSQEQVFGLDHFDTLLDIQLGVQKRALNAIFKAFDEDSDVKTDKTPSTVRYMLRNQPCIICGNTENVSVGHLLKTNQQCKNAGLSYDVTNFLPLCGTKGERGTCHHKLDTHRLCLKQAQSQNVRDWIVVGGGVACDGKALHDKPVHVPWGLSRRVLKAHLVKALLNSTLSIGDGVSLSGDLSSQTLQDLSVTPPDEVGEHEVDTKPALSERNWSMQMCAQQPCGAQPAQCFPQYWVQGQHWQMQSQQQMYWQQRRHCEQPIMPSPQHDWACGAPMGVPLHGGLQPAQPSERNWEQCVEQPMSVYQGNAYSEQRMQLPLQCYGGHTVQPSHQNYGQHGVNSLCRLPPRCAAADARLKELVAQAGKRWEGILRPWRTTAAQQKKKYYETVLEERKELRQQLDAKEAQHVAAIKEASDHQRALFGDVQTLQEKLRQKNEASEEDRRRLDEAERRAEDAQRRYDQEAAAALAHRQSLTDLQRNYESERRQKDDAQKKAQEACSTAEEVTLRNQALEKRLVETEELLRKEKEKNRQLEARLQSLERTVKALEEKADAAAQMGRAEGASELAEVKKKYAELSAAKDKELQVALLELQALAQGQELLRAELRNSLRPLVSPPWPSLSPPPRPLPRIPTIPWHRRVSKSVLPVNRGELPAYGDSMLAAPFPTATSTYISAEPMAASTFDSGEGQRLDFPAEPVVQKRFA</sequence>
<evidence type="ECO:0000313" key="2">
    <source>
        <dbReference type="EMBL" id="OLP94525.1"/>
    </source>
</evidence>
<organism evidence="2 3">
    <name type="scientific">Symbiodinium microadriaticum</name>
    <name type="common">Dinoflagellate</name>
    <name type="synonym">Zooxanthella microadriatica</name>
    <dbReference type="NCBI Taxonomy" id="2951"/>
    <lineage>
        <taxon>Eukaryota</taxon>
        <taxon>Sar</taxon>
        <taxon>Alveolata</taxon>
        <taxon>Dinophyceae</taxon>
        <taxon>Suessiales</taxon>
        <taxon>Symbiodiniaceae</taxon>
        <taxon>Symbiodinium</taxon>
    </lineage>
</organism>
<dbReference type="Proteomes" id="UP000186817">
    <property type="component" value="Unassembled WGS sequence"/>
</dbReference>
<accession>A0A1Q9DH65</accession>
<reference evidence="2 3" key="1">
    <citation type="submission" date="2016-02" db="EMBL/GenBank/DDBJ databases">
        <title>Genome analysis of coral dinoflagellate symbionts highlights evolutionary adaptations to a symbiotic lifestyle.</title>
        <authorList>
            <person name="Aranda M."/>
            <person name="Li Y."/>
            <person name="Liew Y.J."/>
            <person name="Baumgarten S."/>
            <person name="Simakov O."/>
            <person name="Wilson M."/>
            <person name="Piel J."/>
            <person name="Ashoor H."/>
            <person name="Bougouffa S."/>
            <person name="Bajic V.B."/>
            <person name="Ryu T."/>
            <person name="Ravasi T."/>
            <person name="Bayer T."/>
            <person name="Micklem G."/>
            <person name="Kim H."/>
            <person name="Bhak J."/>
            <person name="Lajeunesse T.C."/>
            <person name="Voolstra C.R."/>
        </authorList>
    </citation>
    <scope>NUCLEOTIDE SEQUENCE [LARGE SCALE GENOMIC DNA]</scope>
    <source>
        <strain evidence="2 3">CCMP2467</strain>
    </source>
</reference>